<protein>
    <submittedName>
        <fullName evidence="1">Uncharacterized protein</fullName>
    </submittedName>
</protein>
<dbReference type="STRING" id="702745.SAMN05421818_11721"/>
<reference evidence="2" key="1">
    <citation type="submission" date="2016-10" db="EMBL/GenBank/DDBJ databases">
        <authorList>
            <person name="Varghese N."/>
            <person name="Submissions S."/>
        </authorList>
    </citation>
    <scope>NUCLEOTIDE SEQUENCE [LARGE SCALE GENOMIC DNA]</scope>
    <source>
        <strain evidence="2">DSM 23313</strain>
    </source>
</reference>
<dbReference type="Proteomes" id="UP000243588">
    <property type="component" value="Unassembled WGS sequence"/>
</dbReference>
<proteinExistence type="predicted"/>
<dbReference type="RefSeq" id="WP_090409563.1">
    <property type="nucleotide sequence ID" value="NZ_FNDQ01000017.1"/>
</dbReference>
<evidence type="ECO:0000313" key="2">
    <source>
        <dbReference type="Proteomes" id="UP000243588"/>
    </source>
</evidence>
<keyword evidence="2" id="KW-1185">Reference proteome</keyword>
<sequence>MKKLILFAIITSTFSVFNPLKAKTNTPIAVENNTRKEYAEGWKKGYCEGWKDVKGKHAICPATPHTPVPEMGKKSYQDGYNRGFKAGIKAAKR</sequence>
<evidence type="ECO:0000313" key="1">
    <source>
        <dbReference type="EMBL" id="SDH82222.1"/>
    </source>
</evidence>
<dbReference type="AlphaFoldDB" id="A0A1G8FJA9"/>
<organism evidence="1 2">
    <name type="scientific">Myroides phaeus</name>
    <dbReference type="NCBI Taxonomy" id="702745"/>
    <lineage>
        <taxon>Bacteria</taxon>
        <taxon>Pseudomonadati</taxon>
        <taxon>Bacteroidota</taxon>
        <taxon>Flavobacteriia</taxon>
        <taxon>Flavobacteriales</taxon>
        <taxon>Flavobacteriaceae</taxon>
        <taxon>Myroides</taxon>
    </lineage>
</organism>
<name>A0A1G8FJA9_9FLAO</name>
<dbReference type="EMBL" id="FNDQ01000017">
    <property type="protein sequence ID" value="SDH82222.1"/>
    <property type="molecule type" value="Genomic_DNA"/>
</dbReference>
<accession>A0A1G8FJA9</accession>
<gene>
    <name evidence="1" type="ORF">SAMN05421818_11721</name>
</gene>